<reference evidence="1 2" key="1">
    <citation type="submission" date="2024-03" db="EMBL/GenBank/DDBJ databases">
        <title>Chitinophaga caseinilytica sp. nov., a casein hydrolysing bacterium isolated from forest soil.</title>
        <authorList>
            <person name="Lee D.S."/>
            <person name="Han D.M."/>
            <person name="Baek J.H."/>
            <person name="Choi D.G."/>
            <person name="Jeon J.H."/>
            <person name="Jeon C.O."/>
        </authorList>
    </citation>
    <scope>NUCLEOTIDE SEQUENCE [LARGE SCALE GENOMIC DNA]</scope>
    <source>
        <strain evidence="1 2">KACC 19118</strain>
    </source>
</reference>
<keyword evidence="2" id="KW-1185">Reference proteome</keyword>
<dbReference type="Proteomes" id="UP001449657">
    <property type="component" value="Chromosome"/>
</dbReference>
<dbReference type="RefSeq" id="WP_341842589.1">
    <property type="nucleotide sequence ID" value="NZ_CP149792.1"/>
</dbReference>
<organism evidence="1 2">
    <name type="scientific">Chitinophaga caseinilytica</name>
    <dbReference type="NCBI Taxonomy" id="2267521"/>
    <lineage>
        <taxon>Bacteria</taxon>
        <taxon>Pseudomonadati</taxon>
        <taxon>Bacteroidota</taxon>
        <taxon>Chitinophagia</taxon>
        <taxon>Chitinophagales</taxon>
        <taxon>Chitinophagaceae</taxon>
        <taxon>Chitinophaga</taxon>
    </lineage>
</organism>
<proteinExistence type="predicted"/>
<evidence type="ECO:0000313" key="2">
    <source>
        <dbReference type="Proteomes" id="UP001449657"/>
    </source>
</evidence>
<evidence type="ECO:0008006" key="3">
    <source>
        <dbReference type="Google" id="ProtNLM"/>
    </source>
</evidence>
<evidence type="ECO:0000313" key="1">
    <source>
        <dbReference type="EMBL" id="WZN47983.1"/>
    </source>
</evidence>
<dbReference type="Gene3D" id="2.60.220.30">
    <property type="match status" value="1"/>
</dbReference>
<protein>
    <recommendedName>
        <fullName evidence="3">ZU5 domain-containing protein</fullName>
    </recommendedName>
</protein>
<dbReference type="PROSITE" id="PS51257">
    <property type="entry name" value="PROKAR_LIPOPROTEIN"/>
    <property type="match status" value="1"/>
</dbReference>
<name>A0ABZ2Z6Z8_9BACT</name>
<gene>
    <name evidence="1" type="ORF">WJU22_07310</name>
</gene>
<accession>A0ABZ2Z6Z8</accession>
<dbReference type="EMBL" id="CP150096">
    <property type="protein sequence ID" value="WZN47983.1"/>
    <property type="molecule type" value="Genomic_DNA"/>
</dbReference>
<sequence>MINWKIIACFAIIAVLTGACRKNETTPGIKDGNGQPAKPVKRPLGLVTGPAIAKAIGPAGGTLASADNRILLEVPPGAVQTNVQFSIQPVENTLEGSPGKAFRLLPEGVAFTRPVTIRYTPGAEELAGINPDVLFLAYQNKDGYHYLAANTSIDPATHQLSVQTKHFSDWSIVELFELEADTTQVLPGGKAQLQLMWHLGSLLTVDTTDQPIGDLIPYDGQVSKVKWSMASGKGKITANGAKCEYQAPGEVPDENPAFVSVSVPITLYDSKRTGLAMLTTPIFTMPDEYLMVSVDRIPFINNPPENGESSIRMEVDKFYVSAQLQDGHAIYILIPGGVMGTGSFPYGEDDKKAYIDFSTNATDILNSWVTHKLNCEDCDPVFSGGQVKISKNGKIGEYVEGEFTAEVWKIGQYNPPKKQLSGKFRVLRTI</sequence>